<comment type="similarity">
    <text evidence="2">Belongs to the bacterial solute-binding protein 2 family.</text>
</comment>
<dbReference type="PANTHER" id="PTHR46847">
    <property type="entry name" value="D-ALLOSE-BINDING PERIPLASMIC PROTEIN-RELATED"/>
    <property type="match status" value="1"/>
</dbReference>
<dbReference type="RefSeq" id="WP_109729294.1">
    <property type="nucleotide sequence ID" value="NZ_BAAACK010000007.1"/>
</dbReference>
<comment type="caution">
    <text evidence="7">The sequence shown here is derived from an EMBL/GenBank/DDBJ whole genome shotgun (WGS) entry which is preliminary data.</text>
</comment>
<dbReference type="PROSITE" id="PS51257">
    <property type="entry name" value="PROKAR_LIPOPROTEIN"/>
    <property type="match status" value="1"/>
</dbReference>
<dbReference type="PANTHER" id="PTHR46847:SF1">
    <property type="entry name" value="D-ALLOSE-BINDING PERIPLASMIC PROTEIN-RELATED"/>
    <property type="match status" value="1"/>
</dbReference>
<keyword evidence="8" id="KW-1185">Reference proteome</keyword>
<dbReference type="OrthoDB" id="9814427at2"/>
<evidence type="ECO:0000256" key="5">
    <source>
        <dbReference type="SAM" id="SignalP"/>
    </source>
</evidence>
<dbReference type="AlphaFoldDB" id="A0A2Y9B7A8"/>
<dbReference type="EMBL" id="QGDL01000001">
    <property type="protein sequence ID" value="PWJ31912.1"/>
    <property type="molecule type" value="Genomic_DNA"/>
</dbReference>
<dbReference type="Pfam" id="PF13407">
    <property type="entry name" value="Peripla_BP_4"/>
    <property type="match status" value="1"/>
</dbReference>
<dbReference type="GO" id="GO:0030246">
    <property type="term" value="F:carbohydrate binding"/>
    <property type="evidence" value="ECO:0007669"/>
    <property type="project" value="UniProtKB-ARBA"/>
</dbReference>
<evidence type="ECO:0000313" key="8">
    <source>
        <dbReference type="Proteomes" id="UP000245845"/>
    </source>
</evidence>
<evidence type="ECO:0000313" key="7">
    <source>
        <dbReference type="EMBL" id="PWJ31912.1"/>
    </source>
</evidence>
<reference evidence="7 8" key="1">
    <citation type="submission" date="2018-05" db="EMBL/GenBank/DDBJ databases">
        <title>The Hungate 1000. A catalogue of reference genomes from the rumen microbiome.</title>
        <authorList>
            <person name="Kelly W."/>
        </authorList>
    </citation>
    <scope>NUCLEOTIDE SEQUENCE [LARGE SCALE GENOMIC DNA]</scope>
    <source>
        <strain evidence="7 8">NLAE-zl-C242</strain>
    </source>
</reference>
<evidence type="ECO:0000256" key="4">
    <source>
        <dbReference type="SAM" id="MobiDB-lite"/>
    </source>
</evidence>
<feature type="signal peptide" evidence="5">
    <location>
        <begin position="1"/>
        <end position="20"/>
    </location>
</feature>
<protein>
    <submittedName>
        <fullName evidence="7">Monosaccharide ABC transporter substrate-binding protein (CUT2 family)</fullName>
    </submittedName>
</protein>
<evidence type="ECO:0000259" key="6">
    <source>
        <dbReference type="Pfam" id="PF13407"/>
    </source>
</evidence>
<organism evidence="7 8">
    <name type="scientific">Faecalicatena orotica</name>
    <dbReference type="NCBI Taxonomy" id="1544"/>
    <lineage>
        <taxon>Bacteria</taxon>
        <taxon>Bacillati</taxon>
        <taxon>Bacillota</taxon>
        <taxon>Clostridia</taxon>
        <taxon>Lachnospirales</taxon>
        <taxon>Lachnospiraceae</taxon>
        <taxon>Faecalicatena</taxon>
    </lineage>
</organism>
<comment type="subcellular location">
    <subcellularLocation>
        <location evidence="1">Cell envelope</location>
    </subcellularLocation>
</comment>
<dbReference type="Gene3D" id="3.40.50.2300">
    <property type="match status" value="2"/>
</dbReference>
<evidence type="ECO:0000256" key="2">
    <source>
        <dbReference type="ARBA" id="ARBA00007639"/>
    </source>
</evidence>
<feature type="compositionally biased region" description="Acidic residues" evidence="4">
    <location>
        <begin position="37"/>
        <end position="46"/>
    </location>
</feature>
<feature type="region of interest" description="Disordered" evidence="4">
    <location>
        <begin position="27"/>
        <end position="46"/>
    </location>
</feature>
<dbReference type="Proteomes" id="UP000245845">
    <property type="component" value="Unassembled WGS sequence"/>
</dbReference>
<dbReference type="SUPFAM" id="SSF53822">
    <property type="entry name" value="Periplasmic binding protein-like I"/>
    <property type="match status" value="1"/>
</dbReference>
<proteinExistence type="inferred from homology"/>
<keyword evidence="3 5" id="KW-0732">Signal</keyword>
<feature type="chain" id="PRO_5043162084" evidence="5">
    <location>
        <begin position="21"/>
        <end position="335"/>
    </location>
</feature>
<name>A0A2Y9B7A8_9FIRM</name>
<accession>A0A2Y9B7A8</accession>
<evidence type="ECO:0000256" key="3">
    <source>
        <dbReference type="ARBA" id="ARBA00022729"/>
    </source>
</evidence>
<evidence type="ECO:0000256" key="1">
    <source>
        <dbReference type="ARBA" id="ARBA00004196"/>
    </source>
</evidence>
<gene>
    <name evidence="7" type="ORF">A8806_101199</name>
</gene>
<feature type="domain" description="Periplasmic binding protein" evidence="6">
    <location>
        <begin position="55"/>
        <end position="306"/>
    </location>
</feature>
<dbReference type="InterPro" id="IPR028082">
    <property type="entry name" value="Peripla_BP_I"/>
</dbReference>
<dbReference type="CDD" id="cd19971">
    <property type="entry name" value="PBP1_ABC_sugar_binding-like"/>
    <property type="match status" value="1"/>
</dbReference>
<sequence length="335" mass="36658">MKKKILSVLLVVLTASMMLAGCKKNVGTPEDNAVQETENEDGGEEEEEVYDGYTFGYSCIDMGNPYFDTLKKSIETSLNEKEYHLVTKDPGSDVELQIQQIQEMIEEGVDAVFLCPVDWEKITPALEALKEADIPVINIDTQVKETGLITAYVGSDNKNAGYLCGEDLVKHRPDGGKIVILECPSMNSINERITGFESAITNAGFEVLARADVKGKKDTAKEEMKRILTDNPKIDAVMCGNDQVALGAVEALEEAGRKDVLVYGVDGSPGVKSELSKPGTLMEGTGAQSPINIGKKAVEVGIAILDDDDYERETYEETFFINKENVEMYGTDGWQ</sequence>
<dbReference type="GO" id="GO:0030313">
    <property type="term" value="C:cell envelope"/>
    <property type="evidence" value="ECO:0007669"/>
    <property type="project" value="UniProtKB-SubCell"/>
</dbReference>
<dbReference type="InterPro" id="IPR025997">
    <property type="entry name" value="SBP_2_dom"/>
</dbReference>